<evidence type="ECO:0000259" key="3">
    <source>
        <dbReference type="PROSITE" id="PS50948"/>
    </source>
</evidence>
<keyword evidence="2" id="KW-0732">Signal</keyword>
<feature type="compositionally biased region" description="Polar residues" evidence="1">
    <location>
        <begin position="318"/>
        <end position="359"/>
    </location>
</feature>
<feature type="compositionally biased region" description="Polar residues" evidence="1">
    <location>
        <begin position="288"/>
        <end position="301"/>
    </location>
</feature>
<accession>A0AAE8SIW6</accession>
<feature type="region of interest" description="Disordered" evidence="1">
    <location>
        <begin position="264"/>
        <end position="385"/>
    </location>
</feature>
<feature type="chain" id="PRO_5042191287" description="Apple domain-containing protein" evidence="2">
    <location>
        <begin position="19"/>
        <end position="746"/>
    </location>
</feature>
<gene>
    <name evidence="4" type="ORF">FTOL_06516</name>
</gene>
<feature type="signal peptide" evidence="2">
    <location>
        <begin position="1"/>
        <end position="18"/>
    </location>
</feature>
<evidence type="ECO:0000256" key="2">
    <source>
        <dbReference type="SAM" id="SignalP"/>
    </source>
</evidence>
<dbReference type="Proteomes" id="UP001187734">
    <property type="component" value="Unassembled WGS sequence"/>
</dbReference>
<protein>
    <recommendedName>
        <fullName evidence="3">Apple domain-containing protein</fullName>
    </recommendedName>
</protein>
<feature type="compositionally biased region" description="Low complexity" evidence="1">
    <location>
        <begin position="302"/>
        <end position="317"/>
    </location>
</feature>
<feature type="domain" description="Apple" evidence="3">
    <location>
        <begin position="395"/>
        <end position="477"/>
    </location>
</feature>
<organism evidence="4 5">
    <name type="scientific">Fusarium torulosum</name>
    <dbReference type="NCBI Taxonomy" id="33205"/>
    <lineage>
        <taxon>Eukaryota</taxon>
        <taxon>Fungi</taxon>
        <taxon>Dikarya</taxon>
        <taxon>Ascomycota</taxon>
        <taxon>Pezizomycotina</taxon>
        <taxon>Sordariomycetes</taxon>
        <taxon>Hypocreomycetidae</taxon>
        <taxon>Hypocreales</taxon>
        <taxon>Nectriaceae</taxon>
        <taxon>Fusarium</taxon>
    </lineage>
</organism>
<comment type="caution">
    <text evidence="4">The sequence shown here is derived from an EMBL/GenBank/DDBJ whole genome shotgun (WGS) entry which is preliminary data.</text>
</comment>
<sequence length="746" mass="80109">MPSMLMLMGLALVNFASAGPCKPSGHTTASTAIQSLSLTSSFMTTDISEVPSLTVSDSATTTQEALIIITNAISGGSFNAPDLTNPPSNLKDFGAEGNAEFHQTGCYKGDNSLDDGCAALSATGSPAGKRDLGSIASIFQTLSSLNTGAQSLYTVQFFYIVASAGSQACTVSATLGENQFYSESIASIGTKIAWTRVIKSVAATSASARFAISMTCSGNGVSMIFVDSIFISNQVTPNNINDFILDFGTPVAASSSQIVAVPTTSAAANTEETKISSTISPSNTESSFQPTDNSQSTNTEKTIPSTSAANPTSAATSDVTTHAAQQISSTSVPQNQETTSSPLGTTVPESEQIISTSQPAELATTTKSSQPTETTCKPTCQTPNDSRQWRDEWNCQVYGFNRGQSYELPGQENDDTRRYFQNPTECAEICETIPGCVAIGYMFASARCRFSNTEVTQAQVNAPSSDDIDGDWYGMKCFTCSGCEATSAPGIASITSRVIETTTQPPERTTFTTSTSDPPATSTTPACLYNRGQECEFNRFKDHSDTLCIWAGVFNGRTWTESRADYPFQDGPYQCAAICQTLENCESAGYYSTENRCLFTSKKLQRTDMTTGRDFDASVWSHNSCWTCPSCVYSSQPLPTSSLCSYKQGDACKRVSGKPGSLCNYQGMWEWYNEQTIDRYPDQSSPEKCAAICRTEDYCKGSGYKDGKCMFSFGELKIGNFRDWPDHSRDGIWDDPSCFVCPGCSN</sequence>
<dbReference type="AlphaFoldDB" id="A0AAE8SIW6"/>
<evidence type="ECO:0000256" key="1">
    <source>
        <dbReference type="SAM" id="MobiDB-lite"/>
    </source>
</evidence>
<name>A0AAE8SIW6_9HYPO</name>
<feature type="compositionally biased region" description="Low complexity" evidence="1">
    <location>
        <begin position="364"/>
        <end position="375"/>
    </location>
</feature>
<proteinExistence type="predicted"/>
<evidence type="ECO:0000313" key="4">
    <source>
        <dbReference type="EMBL" id="SPJ78127.1"/>
    </source>
</evidence>
<evidence type="ECO:0000313" key="5">
    <source>
        <dbReference type="Proteomes" id="UP001187734"/>
    </source>
</evidence>
<feature type="compositionally biased region" description="Polar residues" evidence="1">
    <location>
        <begin position="376"/>
        <end position="385"/>
    </location>
</feature>
<keyword evidence="5" id="KW-1185">Reference proteome</keyword>
<dbReference type="EMBL" id="ONZP01000220">
    <property type="protein sequence ID" value="SPJ78127.1"/>
    <property type="molecule type" value="Genomic_DNA"/>
</dbReference>
<dbReference type="PROSITE" id="PS50948">
    <property type="entry name" value="PAN"/>
    <property type="match status" value="1"/>
</dbReference>
<reference evidence="4" key="1">
    <citation type="submission" date="2018-03" db="EMBL/GenBank/DDBJ databases">
        <authorList>
            <person name="Guldener U."/>
        </authorList>
    </citation>
    <scope>NUCLEOTIDE SEQUENCE</scope>
</reference>
<dbReference type="InterPro" id="IPR003609">
    <property type="entry name" value="Pan_app"/>
</dbReference>
<feature type="compositionally biased region" description="Low complexity" evidence="1">
    <location>
        <begin position="275"/>
        <end position="287"/>
    </location>
</feature>